<dbReference type="PIRSF" id="PIRSF017082">
    <property type="entry name" value="YflP"/>
    <property type="match status" value="1"/>
</dbReference>
<dbReference type="Pfam" id="PF03401">
    <property type="entry name" value="TctC"/>
    <property type="match status" value="1"/>
</dbReference>
<feature type="chain" id="PRO_5003150713" description="Tripartite tricarboxylate transporter substrate binding protein" evidence="2">
    <location>
        <begin position="21"/>
        <end position="339"/>
    </location>
</feature>
<feature type="signal peptide" evidence="2">
    <location>
        <begin position="1"/>
        <end position="20"/>
    </location>
</feature>
<evidence type="ECO:0000313" key="3">
    <source>
        <dbReference type="EMBL" id="ADK79578.1"/>
    </source>
</evidence>
<dbReference type="HOGENOM" id="CLU_045683_1_1_12"/>
<evidence type="ECO:0008006" key="5">
    <source>
        <dbReference type="Google" id="ProtNLM"/>
    </source>
</evidence>
<evidence type="ECO:0000256" key="1">
    <source>
        <dbReference type="ARBA" id="ARBA00006987"/>
    </source>
</evidence>
<evidence type="ECO:0000256" key="2">
    <source>
        <dbReference type="SAM" id="SignalP"/>
    </source>
</evidence>
<dbReference type="AlphaFoldDB" id="E1RB48"/>
<name>E1RB48_SEDSS</name>
<dbReference type="Gene3D" id="3.40.190.10">
    <property type="entry name" value="Periplasmic binding protein-like II"/>
    <property type="match status" value="1"/>
</dbReference>
<dbReference type="STRING" id="573413.Spirs_0429"/>
<evidence type="ECO:0000313" key="4">
    <source>
        <dbReference type="Proteomes" id="UP000002318"/>
    </source>
</evidence>
<dbReference type="InterPro" id="IPR042100">
    <property type="entry name" value="Bug_dom1"/>
</dbReference>
<dbReference type="CDD" id="cd07012">
    <property type="entry name" value="PBP2_Bug_TTT"/>
    <property type="match status" value="1"/>
</dbReference>
<proteinExistence type="inferred from homology"/>
<dbReference type="RefSeq" id="WP_013253042.1">
    <property type="nucleotide sequence ID" value="NC_014364.1"/>
</dbReference>
<keyword evidence="2" id="KW-0732">Signal</keyword>
<dbReference type="KEGG" id="ssm:Spirs_0429"/>
<dbReference type="OrthoDB" id="8881899at2"/>
<accession>E1RB48</accession>
<dbReference type="InterPro" id="IPR005064">
    <property type="entry name" value="BUG"/>
</dbReference>
<reference evidence="3 4" key="1">
    <citation type="journal article" date="2010" name="Stand. Genomic Sci.">
        <title>Complete genome sequence of Spirochaeta smaragdinae type strain (SEBR 4228).</title>
        <authorList>
            <person name="Mavromatis K."/>
            <person name="Yasawong M."/>
            <person name="Chertkov O."/>
            <person name="Lapidus A."/>
            <person name="Lucas S."/>
            <person name="Nolan M."/>
            <person name="Del Rio T.G."/>
            <person name="Tice H."/>
            <person name="Cheng J.F."/>
            <person name="Pitluck S."/>
            <person name="Liolios K."/>
            <person name="Ivanova N."/>
            <person name="Tapia R."/>
            <person name="Han C."/>
            <person name="Bruce D."/>
            <person name="Goodwin L."/>
            <person name="Pati A."/>
            <person name="Chen A."/>
            <person name="Palaniappan K."/>
            <person name="Land M."/>
            <person name="Hauser L."/>
            <person name="Chang Y.J."/>
            <person name="Jeffries C.D."/>
            <person name="Detter J.C."/>
            <person name="Rohde M."/>
            <person name="Brambilla E."/>
            <person name="Spring S."/>
            <person name="Goker M."/>
            <person name="Sikorski J."/>
            <person name="Woyke T."/>
            <person name="Bristow J."/>
            <person name="Eisen J.A."/>
            <person name="Markowitz V."/>
            <person name="Hugenholtz P."/>
            <person name="Klenk H.P."/>
            <person name="Kyrpides N.C."/>
        </authorList>
    </citation>
    <scope>NUCLEOTIDE SEQUENCE [LARGE SCALE GENOMIC DNA]</scope>
    <source>
        <strain evidence="4">DSM 11293 / JCM 15392 / SEBR 4228</strain>
    </source>
</reference>
<dbReference type="PANTHER" id="PTHR42928">
    <property type="entry name" value="TRICARBOXYLATE-BINDING PROTEIN"/>
    <property type="match status" value="1"/>
</dbReference>
<dbReference type="eggNOG" id="COG3181">
    <property type="taxonomic scope" value="Bacteria"/>
</dbReference>
<comment type="similarity">
    <text evidence="1">Belongs to the UPF0065 (bug) family.</text>
</comment>
<keyword evidence="4" id="KW-1185">Reference proteome</keyword>
<sequence>MRKVCVALLLSTAVLSSVFAAAQAEDSAESYPNRSILMIVPFGPGGATDQLARITQKVMEDELGQPFTVQNMAGGGTSIGTQYLMDQTHDGYTVMAAPTDIVSIGVMGQSKFTYKDLSYLGIGVSVPAVFLVNPNSNIHTLEELVAAMKAKKLTAGVADAGCAWTRATALLCSETGVQLPEFVPSGGGYNAAVAAMKGDVDFACCGFGEAMELIKGDQLRALAYWGSEEFTLSNGTVVPNASKLYPQLQKYDPFGGWVGFAVPADTPKPIQEKLIAAYKTALSDPSFDKFCETQVMFPVKLFGDDAQAYAEMSSRVNAYMLWDLGFAKIDPATLGLERL</sequence>
<gene>
    <name evidence="3" type="ordered locus">Spirs_0429</name>
</gene>
<protein>
    <recommendedName>
        <fullName evidence="5">Tripartite tricarboxylate transporter substrate binding protein</fullName>
    </recommendedName>
</protein>
<dbReference type="Proteomes" id="UP000002318">
    <property type="component" value="Chromosome"/>
</dbReference>
<organism evidence="3 4">
    <name type="scientific">Sediminispirochaeta smaragdinae (strain DSM 11293 / JCM 15392 / SEBR 4228)</name>
    <name type="common">Spirochaeta smaragdinae</name>
    <dbReference type="NCBI Taxonomy" id="573413"/>
    <lineage>
        <taxon>Bacteria</taxon>
        <taxon>Pseudomonadati</taxon>
        <taxon>Spirochaetota</taxon>
        <taxon>Spirochaetia</taxon>
        <taxon>Spirochaetales</taxon>
        <taxon>Spirochaetaceae</taxon>
        <taxon>Sediminispirochaeta</taxon>
    </lineage>
</organism>
<dbReference type="PANTHER" id="PTHR42928:SF5">
    <property type="entry name" value="BLR1237 PROTEIN"/>
    <property type="match status" value="1"/>
</dbReference>
<dbReference type="SUPFAM" id="SSF53850">
    <property type="entry name" value="Periplasmic binding protein-like II"/>
    <property type="match status" value="1"/>
</dbReference>
<dbReference type="Gene3D" id="3.40.190.150">
    <property type="entry name" value="Bordetella uptake gene, domain 1"/>
    <property type="match status" value="1"/>
</dbReference>
<dbReference type="EMBL" id="CP002116">
    <property type="protein sequence ID" value="ADK79578.1"/>
    <property type="molecule type" value="Genomic_DNA"/>
</dbReference>